<keyword evidence="1 4" id="KW-0489">Methyltransferase</keyword>
<reference evidence="5" key="1">
    <citation type="journal article" date="2019" name="Int. J. Syst. Evol. Microbiol.">
        <title>The Global Catalogue of Microorganisms (GCM) 10K type strain sequencing project: providing services to taxonomists for standard genome sequencing and annotation.</title>
        <authorList>
            <consortium name="The Broad Institute Genomics Platform"/>
            <consortium name="The Broad Institute Genome Sequencing Center for Infectious Disease"/>
            <person name="Wu L."/>
            <person name="Ma J."/>
        </authorList>
    </citation>
    <scope>NUCLEOTIDE SEQUENCE [LARGE SCALE GENOMIC DNA]</scope>
    <source>
        <strain evidence="5">JCM 17939</strain>
    </source>
</reference>
<name>A0ABP8UGR3_9ACTN</name>
<dbReference type="SUPFAM" id="SSF53335">
    <property type="entry name" value="S-adenosyl-L-methionine-dependent methyltransferases"/>
    <property type="match status" value="1"/>
</dbReference>
<dbReference type="InterPro" id="IPR041698">
    <property type="entry name" value="Methyltransf_25"/>
</dbReference>
<evidence type="ECO:0000313" key="4">
    <source>
        <dbReference type="EMBL" id="GAA4630131.1"/>
    </source>
</evidence>
<dbReference type="PANTHER" id="PTHR43861:SF1">
    <property type="entry name" value="TRANS-ACONITATE 2-METHYLTRANSFERASE"/>
    <property type="match status" value="1"/>
</dbReference>
<dbReference type="InterPro" id="IPR029063">
    <property type="entry name" value="SAM-dependent_MTases_sf"/>
</dbReference>
<proteinExistence type="predicted"/>
<dbReference type="GO" id="GO:0032259">
    <property type="term" value="P:methylation"/>
    <property type="evidence" value="ECO:0007669"/>
    <property type="project" value="UniProtKB-KW"/>
</dbReference>
<evidence type="ECO:0000256" key="1">
    <source>
        <dbReference type="ARBA" id="ARBA00022603"/>
    </source>
</evidence>
<dbReference type="Gene3D" id="3.40.50.150">
    <property type="entry name" value="Vaccinia Virus protein VP39"/>
    <property type="match status" value="1"/>
</dbReference>
<accession>A0ABP8UGR3</accession>
<feature type="domain" description="Methyltransferase" evidence="3">
    <location>
        <begin position="69"/>
        <end position="159"/>
    </location>
</feature>
<dbReference type="Pfam" id="PF13649">
    <property type="entry name" value="Methyltransf_25"/>
    <property type="match status" value="1"/>
</dbReference>
<dbReference type="CDD" id="cd02440">
    <property type="entry name" value="AdoMet_MTases"/>
    <property type="match status" value="1"/>
</dbReference>
<keyword evidence="5" id="KW-1185">Reference proteome</keyword>
<evidence type="ECO:0000256" key="2">
    <source>
        <dbReference type="ARBA" id="ARBA00022679"/>
    </source>
</evidence>
<gene>
    <name evidence="4" type="ORF">GCM10023196_054200</name>
</gene>
<dbReference type="PANTHER" id="PTHR43861">
    <property type="entry name" value="TRANS-ACONITATE 2-METHYLTRANSFERASE-RELATED"/>
    <property type="match status" value="1"/>
</dbReference>
<keyword evidence="2" id="KW-0808">Transferase</keyword>
<evidence type="ECO:0000313" key="5">
    <source>
        <dbReference type="Proteomes" id="UP001501442"/>
    </source>
</evidence>
<dbReference type="Proteomes" id="UP001501442">
    <property type="component" value="Unassembled WGS sequence"/>
</dbReference>
<dbReference type="GO" id="GO:0008168">
    <property type="term" value="F:methyltransferase activity"/>
    <property type="evidence" value="ECO:0007669"/>
    <property type="project" value="UniProtKB-KW"/>
</dbReference>
<organism evidence="4 5">
    <name type="scientific">Actinoallomurus vinaceus</name>
    <dbReference type="NCBI Taxonomy" id="1080074"/>
    <lineage>
        <taxon>Bacteria</taxon>
        <taxon>Bacillati</taxon>
        <taxon>Actinomycetota</taxon>
        <taxon>Actinomycetes</taxon>
        <taxon>Streptosporangiales</taxon>
        <taxon>Thermomonosporaceae</taxon>
        <taxon>Actinoallomurus</taxon>
    </lineage>
</organism>
<dbReference type="EMBL" id="BAABHK010000008">
    <property type="protein sequence ID" value="GAA4630131.1"/>
    <property type="molecule type" value="Genomic_DNA"/>
</dbReference>
<sequence>MGFLGTAPFGYGDLVTEPFFLRTIQTAYDTVAATYGEASRAGLDDRPLDRAVLSTFADLVRAEGTGRPIADLGAGPGHVTAHLNALGLNVFGVDLSPAMVALARRTHPRLRFTEGSMTALDVADGALAGIVAWYSIIHIPTDRLPGLFTEFHRALEPGGHILLVFQIGDKPLHLERAFGHDVSLVAHRWPIGRVAALLQQAGFTEVARMTREPTGATEKVRRGYLLARAGLRTPGG</sequence>
<comment type="caution">
    <text evidence="4">The sequence shown here is derived from an EMBL/GenBank/DDBJ whole genome shotgun (WGS) entry which is preliminary data.</text>
</comment>
<protein>
    <submittedName>
        <fullName evidence="4">Class I SAM-dependent methyltransferase</fullName>
    </submittedName>
</protein>
<evidence type="ECO:0000259" key="3">
    <source>
        <dbReference type="Pfam" id="PF13649"/>
    </source>
</evidence>